<evidence type="ECO:0000313" key="1">
    <source>
        <dbReference type="EMBL" id="ATL46425.1"/>
    </source>
</evidence>
<name>A0A291QR81_9BACT</name>
<dbReference type="KEGG" id="cbae:COR50_04125"/>
<evidence type="ECO:0000313" key="2">
    <source>
        <dbReference type="Proteomes" id="UP000220133"/>
    </source>
</evidence>
<gene>
    <name evidence="1" type="ORF">COR50_04125</name>
</gene>
<dbReference type="Proteomes" id="UP000220133">
    <property type="component" value="Chromosome"/>
</dbReference>
<sequence length="481" mass="54285">MICSLFFACAKPKGTGLLKVEITKAIKNDNIIDEREWQHLSDLITGNPTSFPDYIDNKGNLIPGSLKELIVSVAQKRRNGEIPEIHVKGTKKAPKAVIKIYLENSGSMDGYLLFSSDFKASLADYLAGLKFYNEEHLSVNFINSKIFPTSIHDPQQFVDVLEPGKSPYNIGNKSVSKLNEILGLVLDSLHQGEVAIFISDCIYSLEPSKDTEGALEYQKSLTKNVFLDKSKSFKFAAQINKLHSKFSGKYWKKDNTFEILKGADRPYFIWLIGEDNLIKQLSQNVPISKLKGYENSFYLSGHPQQELSNYALLRQTNNIGNFKITREKDKTLTGIEVIRYNNGILQFAIATDLSNIPVDSSYLLDKSHYQVTEGFQITKIEIIDKKNIAPNDYIKIKNTPFTHIITLSTKEKSGIQDAQLSLKDEIPEWVYNSSTGDDTNILNETGKTFGLNYLIEGVYEAYEVQQQGNNNLFNLTVNIKK</sequence>
<dbReference type="EMBL" id="CP023777">
    <property type="protein sequence ID" value="ATL46425.1"/>
    <property type="molecule type" value="Genomic_DNA"/>
</dbReference>
<proteinExistence type="predicted"/>
<reference evidence="1 2" key="1">
    <citation type="submission" date="2017-10" db="EMBL/GenBank/DDBJ databases">
        <title>Paenichitinophaga pekingensis gen. nov., sp. nov., isolated from activated sludge.</title>
        <authorList>
            <person name="Jin D."/>
            <person name="Kong X."/>
            <person name="Deng Y."/>
            <person name="Bai Z."/>
        </authorList>
    </citation>
    <scope>NUCLEOTIDE SEQUENCE [LARGE SCALE GENOMIC DNA]</scope>
    <source>
        <strain evidence="1 2">13</strain>
    </source>
</reference>
<organism evidence="1 2">
    <name type="scientific">Chitinophaga caeni</name>
    <dbReference type="NCBI Taxonomy" id="2029983"/>
    <lineage>
        <taxon>Bacteria</taxon>
        <taxon>Pseudomonadati</taxon>
        <taxon>Bacteroidota</taxon>
        <taxon>Chitinophagia</taxon>
        <taxon>Chitinophagales</taxon>
        <taxon>Chitinophagaceae</taxon>
        <taxon>Chitinophaga</taxon>
    </lineage>
</organism>
<accession>A0A291QR81</accession>
<dbReference type="AlphaFoldDB" id="A0A291QR81"/>
<keyword evidence="2" id="KW-1185">Reference proteome</keyword>
<protein>
    <submittedName>
        <fullName evidence="1">Uncharacterized protein</fullName>
    </submittedName>
</protein>